<name>A0A422NWH6_TRYRA</name>
<feature type="region of interest" description="Disordered" evidence="6">
    <location>
        <begin position="206"/>
        <end position="241"/>
    </location>
</feature>
<dbReference type="EMBL" id="MKGL01000042">
    <property type="protein sequence ID" value="RNF09796.1"/>
    <property type="molecule type" value="Genomic_DNA"/>
</dbReference>
<evidence type="ECO:0000259" key="8">
    <source>
        <dbReference type="PROSITE" id="PS50893"/>
    </source>
</evidence>
<evidence type="ECO:0000256" key="5">
    <source>
        <dbReference type="ARBA" id="ARBA00023136"/>
    </source>
</evidence>
<proteinExistence type="predicted"/>
<feature type="transmembrane region" description="Helical" evidence="7">
    <location>
        <begin position="427"/>
        <end position="446"/>
    </location>
</feature>
<dbReference type="SUPFAM" id="SSF52540">
    <property type="entry name" value="P-loop containing nucleoside triphosphate hydrolases"/>
    <property type="match status" value="1"/>
</dbReference>
<dbReference type="GO" id="GO:0042626">
    <property type="term" value="F:ATPase-coupled transmembrane transporter activity"/>
    <property type="evidence" value="ECO:0007669"/>
    <property type="project" value="TreeGrafter"/>
</dbReference>
<organism evidence="9 10">
    <name type="scientific">Trypanosoma rangeli</name>
    <dbReference type="NCBI Taxonomy" id="5698"/>
    <lineage>
        <taxon>Eukaryota</taxon>
        <taxon>Discoba</taxon>
        <taxon>Euglenozoa</taxon>
        <taxon>Kinetoplastea</taxon>
        <taxon>Metakinetoplastina</taxon>
        <taxon>Trypanosomatida</taxon>
        <taxon>Trypanosomatidae</taxon>
        <taxon>Trypanosoma</taxon>
        <taxon>Herpetosoma</taxon>
    </lineage>
</organism>
<evidence type="ECO:0000256" key="2">
    <source>
        <dbReference type="ARBA" id="ARBA00022448"/>
    </source>
</evidence>
<feature type="domain" description="ABC transporter" evidence="8">
    <location>
        <begin position="23"/>
        <end position="316"/>
    </location>
</feature>
<dbReference type="GO" id="GO:0016887">
    <property type="term" value="F:ATP hydrolysis activity"/>
    <property type="evidence" value="ECO:0007669"/>
    <property type="project" value="InterPro"/>
</dbReference>
<feature type="compositionally biased region" description="Low complexity" evidence="6">
    <location>
        <begin position="208"/>
        <end position="241"/>
    </location>
</feature>
<evidence type="ECO:0000256" key="6">
    <source>
        <dbReference type="SAM" id="MobiDB-lite"/>
    </source>
</evidence>
<keyword evidence="5 7" id="KW-0472">Membrane</keyword>
<keyword evidence="2" id="KW-0813">Transport</keyword>
<sequence length="581" mass="64193">MTTLLESYSSGSANACASSSLTLGFDNVTLRRDKRVVINNASGIIHGGRLTAIVSCSGMPSGSFLLGALAGREECASGTIMMNGIPMDAPAYLHHAVLIDDEFTALEELTVRESIEYAASMRVAISTFTVQEIIEMLMLESVAEAVVRKCSLYVRRRVSLGRELLLNPRLLCFDQLLEGLRTQESQEFMRLLQRIAAPASISFTSNNSSQLPLTPSRLSPSRSSVAASAETPQTPPAAAEPGLATVKASTSAPQGVAVELQRARERIVLVAMSQPRWAILKFVDDVILLEHDTCVFCGTLAELFATICVDPASGVVESAISSLYRLASGSETSLSDTFAHSGNTERVRQSVVQFFHSCASGREILEGKTYSSPGAHVRLFYMFKYDLLQLRHNLFLGTPIFLLLVLLVGVLAAVYNSQEGQSGMQNRIGIIFFLVSSTFLYSILTLDSQRREYSSFLRYRASWVLWRFYLLDLCRFVLQHGTNFRTVFTDLCRVLHLQRGGEVELLRPHHGACTHHWCLVLLQSLCCVFLLHRDMDAQGCHVCSLCRVHVELAPRRHHSEPQDVAEGLSIHLQRLTYSPGI</sequence>
<dbReference type="GO" id="GO:0005524">
    <property type="term" value="F:ATP binding"/>
    <property type="evidence" value="ECO:0007669"/>
    <property type="project" value="InterPro"/>
</dbReference>
<evidence type="ECO:0000313" key="9">
    <source>
        <dbReference type="EMBL" id="RNF09796.1"/>
    </source>
</evidence>
<evidence type="ECO:0000256" key="7">
    <source>
        <dbReference type="SAM" id="Phobius"/>
    </source>
</evidence>
<keyword evidence="4 7" id="KW-1133">Transmembrane helix</keyword>
<dbReference type="GeneID" id="40325863"/>
<evidence type="ECO:0000313" key="10">
    <source>
        <dbReference type="Proteomes" id="UP000283634"/>
    </source>
</evidence>
<evidence type="ECO:0000256" key="1">
    <source>
        <dbReference type="ARBA" id="ARBA00004141"/>
    </source>
</evidence>
<dbReference type="RefSeq" id="XP_029241183.1">
    <property type="nucleotide sequence ID" value="XM_029378954.1"/>
</dbReference>
<accession>A0A422NWH6</accession>
<evidence type="ECO:0000256" key="3">
    <source>
        <dbReference type="ARBA" id="ARBA00022692"/>
    </source>
</evidence>
<dbReference type="Pfam" id="PF00005">
    <property type="entry name" value="ABC_tran"/>
    <property type="match status" value="1"/>
</dbReference>
<dbReference type="PANTHER" id="PTHR48041">
    <property type="entry name" value="ABC TRANSPORTER G FAMILY MEMBER 28"/>
    <property type="match status" value="1"/>
</dbReference>
<dbReference type="InterPro" id="IPR050352">
    <property type="entry name" value="ABCG_transporters"/>
</dbReference>
<dbReference type="EC" id="3.6.1.3" evidence="9"/>
<dbReference type="PROSITE" id="PS50893">
    <property type="entry name" value="ABC_TRANSPORTER_2"/>
    <property type="match status" value="1"/>
</dbReference>
<dbReference type="OrthoDB" id="66620at2759"/>
<feature type="transmembrane region" description="Helical" evidence="7">
    <location>
        <begin position="394"/>
        <end position="415"/>
    </location>
</feature>
<gene>
    <name evidence="9" type="ORF">TraAM80_01930</name>
</gene>
<keyword evidence="3 7" id="KW-0812">Transmembrane</keyword>
<dbReference type="InterPro" id="IPR027417">
    <property type="entry name" value="P-loop_NTPase"/>
</dbReference>
<dbReference type="AlphaFoldDB" id="A0A422NWH6"/>
<reference evidence="9 10" key="1">
    <citation type="journal article" date="2018" name="BMC Genomics">
        <title>Genomic comparison of Trypanosoma conorhini and Trypanosoma rangeli to Trypanosoma cruzi strains of high and low virulence.</title>
        <authorList>
            <person name="Bradwell K.R."/>
            <person name="Koparde V.N."/>
            <person name="Matveyev A.V."/>
            <person name="Serrano M.G."/>
            <person name="Alves J.M."/>
            <person name="Parikh H."/>
            <person name="Huang B."/>
            <person name="Lee V."/>
            <person name="Espinosa-Alvarez O."/>
            <person name="Ortiz P.A."/>
            <person name="Costa-Martins A.G."/>
            <person name="Teixeira M.M."/>
            <person name="Buck G.A."/>
        </authorList>
    </citation>
    <scope>NUCLEOTIDE SEQUENCE [LARGE SCALE GENOMIC DNA]</scope>
    <source>
        <strain evidence="9 10">AM80</strain>
    </source>
</reference>
<dbReference type="GO" id="GO:0016020">
    <property type="term" value="C:membrane"/>
    <property type="evidence" value="ECO:0007669"/>
    <property type="project" value="UniProtKB-SubCell"/>
</dbReference>
<dbReference type="Gene3D" id="3.40.50.300">
    <property type="entry name" value="P-loop containing nucleotide triphosphate hydrolases"/>
    <property type="match status" value="1"/>
</dbReference>
<keyword evidence="10" id="KW-1185">Reference proteome</keyword>
<evidence type="ECO:0000256" key="4">
    <source>
        <dbReference type="ARBA" id="ARBA00022989"/>
    </source>
</evidence>
<dbReference type="VEuPathDB" id="TriTrypDB:TRSC58_04800"/>
<dbReference type="Proteomes" id="UP000283634">
    <property type="component" value="Unassembled WGS sequence"/>
</dbReference>
<dbReference type="PANTHER" id="PTHR48041:SF91">
    <property type="entry name" value="ABC TRANSPORTER G FAMILY MEMBER 28"/>
    <property type="match status" value="1"/>
</dbReference>
<dbReference type="InterPro" id="IPR003439">
    <property type="entry name" value="ABC_transporter-like_ATP-bd"/>
</dbReference>
<keyword evidence="9" id="KW-0378">Hydrolase</keyword>
<comment type="caution">
    <text evidence="9">The sequence shown here is derived from an EMBL/GenBank/DDBJ whole genome shotgun (WGS) entry which is preliminary data.</text>
</comment>
<comment type="subcellular location">
    <subcellularLocation>
        <location evidence="1">Membrane</location>
        <topology evidence="1">Multi-pass membrane protein</topology>
    </subcellularLocation>
</comment>
<protein>
    <submittedName>
        <fullName evidence="9">ABC transporter</fullName>
        <ecNumber evidence="9">3.6.1.3</ecNumber>
    </submittedName>
</protein>